<keyword evidence="4" id="KW-1185">Reference proteome</keyword>
<evidence type="ECO:0000256" key="1">
    <source>
        <dbReference type="SAM" id="SignalP"/>
    </source>
</evidence>
<dbReference type="RefSeq" id="WP_249916396.1">
    <property type="nucleotide sequence ID" value="NZ_JAMGBB010000001.1"/>
</dbReference>
<accession>A0ABT0SCA9</accession>
<organism evidence="3 4">
    <name type="scientific">Sphingomonas brevis</name>
    <dbReference type="NCBI Taxonomy" id="2908206"/>
    <lineage>
        <taxon>Bacteria</taxon>
        <taxon>Pseudomonadati</taxon>
        <taxon>Pseudomonadota</taxon>
        <taxon>Alphaproteobacteria</taxon>
        <taxon>Sphingomonadales</taxon>
        <taxon>Sphingomonadaceae</taxon>
        <taxon>Sphingomonas</taxon>
    </lineage>
</organism>
<feature type="domain" description="EF-hand" evidence="2">
    <location>
        <begin position="92"/>
        <end position="127"/>
    </location>
</feature>
<protein>
    <recommendedName>
        <fullName evidence="2">EF-hand domain-containing protein</fullName>
    </recommendedName>
</protein>
<keyword evidence="1" id="KW-0732">Signal</keyword>
<evidence type="ECO:0000259" key="2">
    <source>
        <dbReference type="PROSITE" id="PS50222"/>
    </source>
</evidence>
<gene>
    <name evidence="3" type="ORF">LZ518_12985</name>
</gene>
<dbReference type="Proteomes" id="UP001165383">
    <property type="component" value="Unassembled WGS sequence"/>
</dbReference>
<dbReference type="EMBL" id="JAMGBB010000001">
    <property type="protein sequence ID" value="MCL6742044.1"/>
    <property type="molecule type" value="Genomic_DNA"/>
</dbReference>
<dbReference type="Gene3D" id="1.10.238.10">
    <property type="entry name" value="EF-hand"/>
    <property type="match status" value="1"/>
</dbReference>
<dbReference type="PROSITE" id="PS50222">
    <property type="entry name" value="EF_HAND_2"/>
    <property type="match status" value="1"/>
</dbReference>
<dbReference type="InterPro" id="IPR018247">
    <property type="entry name" value="EF_Hand_1_Ca_BS"/>
</dbReference>
<feature type="chain" id="PRO_5046193427" description="EF-hand domain-containing protein" evidence="1">
    <location>
        <begin position="39"/>
        <end position="237"/>
    </location>
</feature>
<comment type="caution">
    <text evidence="3">The sequence shown here is derived from an EMBL/GenBank/DDBJ whole genome shotgun (WGS) entry which is preliminary data.</text>
</comment>
<dbReference type="SUPFAM" id="SSF47473">
    <property type="entry name" value="EF-hand"/>
    <property type="match status" value="2"/>
</dbReference>
<proteinExistence type="predicted"/>
<dbReference type="InterPro" id="IPR002048">
    <property type="entry name" value="EF_hand_dom"/>
</dbReference>
<sequence length="237" mass="25229">MSDTFSSAQRALFVKKGLAMHPGLLVATAMLLGSVANAQPAAPQGHAAKGRSQIYLTLMGEPFRGQPGAPPPLDDWMARADTNHDGSISLIEFVADAGRFLDLLDVNKNGRIDADEIQRYEQVVAPPAVRLAGGLRPPGYRSTGASHDTYSGVDMGDAQEGDPDAGIQMPGGTGFGRGPAMIAGLPQPVAMADIDLNRIVTKEEFQRVAVRRFQAADFNGDHALSRDELSGNSRKHR</sequence>
<feature type="signal peptide" evidence="1">
    <location>
        <begin position="1"/>
        <end position="38"/>
    </location>
</feature>
<dbReference type="PROSITE" id="PS00018">
    <property type="entry name" value="EF_HAND_1"/>
    <property type="match status" value="2"/>
</dbReference>
<evidence type="ECO:0000313" key="4">
    <source>
        <dbReference type="Proteomes" id="UP001165383"/>
    </source>
</evidence>
<evidence type="ECO:0000313" key="3">
    <source>
        <dbReference type="EMBL" id="MCL6742044.1"/>
    </source>
</evidence>
<dbReference type="Pfam" id="PF13202">
    <property type="entry name" value="EF-hand_5"/>
    <property type="match status" value="2"/>
</dbReference>
<reference evidence="3" key="1">
    <citation type="submission" date="2022-05" db="EMBL/GenBank/DDBJ databases">
        <authorList>
            <person name="Jo J.-H."/>
            <person name="Im W.-T."/>
        </authorList>
    </citation>
    <scope>NUCLEOTIDE SEQUENCE</scope>
    <source>
        <strain evidence="3">RB56-2</strain>
    </source>
</reference>
<name>A0ABT0SCA9_9SPHN</name>
<dbReference type="InterPro" id="IPR011992">
    <property type="entry name" value="EF-hand-dom_pair"/>
</dbReference>